<gene>
    <name evidence="4" type="ORF">NEH99_08675</name>
</gene>
<keyword evidence="2" id="KW-0808">Transferase</keyword>
<dbReference type="EMBL" id="CP098754">
    <property type="protein sequence ID" value="WIH94359.1"/>
    <property type="molecule type" value="Genomic_DNA"/>
</dbReference>
<dbReference type="GO" id="GO:0016757">
    <property type="term" value="F:glycosyltransferase activity"/>
    <property type="evidence" value="ECO:0007669"/>
    <property type="project" value="UniProtKB-KW"/>
</dbReference>
<keyword evidence="3" id="KW-0479">Metal-binding</keyword>
<dbReference type="RefSeq" id="WP_284602525.1">
    <property type="nucleotide sequence ID" value="NZ_CP098752.1"/>
</dbReference>
<organism evidence="4 5">
    <name type="scientific">Brachyspira pilosicoli</name>
    <name type="common">Serpulina pilosicoli</name>
    <dbReference type="NCBI Taxonomy" id="52584"/>
    <lineage>
        <taxon>Bacteria</taxon>
        <taxon>Pseudomonadati</taxon>
        <taxon>Spirochaetota</taxon>
        <taxon>Spirochaetia</taxon>
        <taxon>Brachyspirales</taxon>
        <taxon>Brachyspiraceae</taxon>
        <taxon>Brachyspira</taxon>
    </lineage>
</organism>
<evidence type="ECO:0000256" key="1">
    <source>
        <dbReference type="ARBA" id="ARBA00022676"/>
    </source>
</evidence>
<dbReference type="PANTHER" id="PTHR13778:SF47">
    <property type="entry name" value="LIPOPOLYSACCHARIDE 1,3-GALACTOSYLTRANSFERASE"/>
    <property type="match status" value="1"/>
</dbReference>
<dbReference type="InterPro" id="IPR050748">
    <property type="entry name" value="Glycosyltrans_8_dom-fam"/>
</dbReference>
<dbReference type="GO" id="GO:0046872">
    <property type="term" value="F:metal ion binding"/>
    <property type="evidence" value="ECO:0007669"/>
    <property type="project" value="UniProtKB-KW"/>
</dbReference>
<proteinExistence type="predicted"/>
<sequence length="306" mass="36968">MKIDICFSSDNNYTLYMGTVITSILKNSSEDEEFTFHIIDGGIDDDNKNRILKLKQIKDFNIKYYIPDIKKYEDWFNKSNYKYHFSPAMFYRISIPSLINEVEKILYLDCDIIVTSSLKELFQTNLENYYIAAVEEVHRPKSIFCSGIMLINNKLWIKDNIEKICTDYYEKNYETCYNDQGILNDVLPKNKIKYLEKKWSYFADKSYHEFDPEDLKNAAIIHYIGSNKPLNPPARNSILKYEYWKYFRYTPWFKENMDKYFDNLLSIAINDRQFFTKKYKPLKEVFNKIAWWIPSKKLRDRFRDNF</sequence>
<dbReference type="Proteomes" id="UP001242021">
    <property type="component" value="Chromosome"/>
</dbReference>
<dbReference type="CDD" id="cd04194">
    <property type="entry name" value="GT8_A4GalT_like"/>
    <property type="match status" value="1"/>
</dbReference>
<keyword evidence="1" id="KW-0328">Glycosyltransferase</keyword>
<dbReference type="Pfam" id="PF01501">
    <property type="entry name" value="Glyco_transf_8"/>
    <property type="match status" value="1"/>
</dbReference>
<name>A0AAJ6GDH6_BRAPL</name>
<evidence type="ECO:0000256" key="2">
    <source>
        <dbReference type="ARBA" id="ARBA00022679"/>
    </source>
</evidence>
<dbReference type="PANTHER" id="PTHR13778">
    <property type="entry name" value="GLYCOSYLTRANSFERASE 8 DOMAIN-CONTAINING PROTEIN"/>
    <property type="match status" value="1"/>
</dbReference>
<dbReference type="InterPro" id="IPR029044">
    <property type="entry name" value="Nucleotide-diphossugar_trans"/>
</dbReference>
<accession>A0AAJ6GDH6</accession>
<reference evidence="4" key="1">
    <citation type="submission" date="2022-06" db="EMBL/GenBank/DDBJ databases">
        <title>Brachyspira pilosicoli from pigs in Switzerland.</title>
        <authorList>
            <person name="Schmitt S."/>
            <person name="Arnold M."/>
            <person name="Rossano A."/>
            <person name="Perreten V."/>
        </authorList>
    </citation>
    <scope>NUCLEOTIDE SEQUENCE</scope>
    <source>
        <strain evidence="4">MEI4028</strain>
    </source>
</reference>
<protein>
    <submittedName>
        <fullName evidence="4">Glycosyltransferase family 8 protein</fullName>
    </submittedName>
</protein>
<dbReference type="SUPFAM" id="SSF53448">
    <property type="entry name" value="Nucleotide-diphospho-sugar transferases"/>
    <property type="match status" value="1"/>
</dbReference>
<dbReference type="AlphaFoldDB" id="A0AAJ6GDH6"/>
<dbReference type="Gene3D" id="3.90.550.10">
    <property type="entry name" value="Spore Coat Polysaccharide Biosynthesis Protein SpsA, Chain A"/>
    <property type="match status" value="1"/>
</dbReference>
<evidence type="ECO:0000313" key="4">
    <source>
        <dbReference type="EMBL" id="WIH94359.1"/>
    </source>
</evidence>
<evidence type="ECO:0000313" key="5">
    <source>
        <dbReference type="Proteomes" id="UP001242021"/>
    </source>
</evidence>
<evidence type="ECO:0000256" key="3">
    <source>
        <dbReference type="ARBA" id="ARBA00022723"/>
    </source>
</evidence>
<dbReference type="InterPro" id="IPR002495">
    <property type="entry name" value="Glyco_trans_8"/>
</dbReference>